<reference evidence="2 3" key="1">
    <citation type="submission" date="2020-03" db="EMBL/GenBank/DDBJ databases">
        <title>Isolation and identification of active actinomycetes.</title>
        <authorList>
            <person name="Sun X."/>
        </authorList>
    </citation>
    <scope>NUCLEOTIDE SEQUENCE [LARGE SCALE GENOMIC DNA]</scope>
    <source>
        <strain evidence="2 3">NEAU-D13</strain>
    </source>
</reference>
<dbReference type="InterPro" id="IPR052757">
    <property type="entry name" value="Ribosomal_protein_S1"/>
</dbReference>
<dbReference type="PROSITE" id="PS50126">
    <property type="entry name" value="S1"/>
    <property type="match status" value="1"/>
</dbReference>
<evidence type="ECO:0000259" key="1">
    <source>
        <dbReference type="PROSITE" id="PS50126"/>
    </source>
</evidence>
<protein>
    <submittedName>
        <fullName evidence="2">S1 RNA-binding domain-containing protein</fullName>
    </submittedName>
</protein>
<accession>A0A7C9RT90</accession>
<dbReference type="Gene3D" id="2.40.50.140">
    <property type="entry name" value="Nucleic acid-binding proteins"/>
    <property type="match status" value="1"/>
</dbReference>
<dbReference type="InterPro" id="IPR003029">
    <property type="entry name" value="S1_domain"/>
</dbReference>
<dbReference type="SUPFAM" id="SSF50249">
    <property type="entry name" value="Nucleic acid-binding proteins"/>
    <property type="match status" value="1"/>
</dbReference>
<dbReference type="AlphaFoldDB" id="A0A7C9RT90"/>
<comment type="caution">
    <text evidence="2">The sequence shown here is derived from an EMBL/GenBank/DDBJ whole genome shotgun (WGS) entry which is preliminary data.</text>
</comment>
<keyword evidence="3" id="KW-1185">Reference proteome</keyword>
<dbReference type="SMART" id="SM00316">
    <property type="entry name" value="S1"/>
    <property type="match status" value="1"/>
</dbReference>
<dbReference type="InterPro" id="IPR012340">
    <property type="entry name" value="NA-bd_OB-fold"/>
</dbReference>
<dbReference type="PANTHER" id="PTHR47559">
    <property type="entry name" value="OS03G0844900 PROTEIN"/>
    <property type="match status" value="1"/>
</dbReference>
<evidence type="ECO:0000313" key="2">
    <source>
        <dbReference type="EMBL" id="NGY62845.1"/>
    </source>
</evidence>
<evidence type="ECO:0000313" key="3">
    <source>
        <dbReference type="Proteomes" id="UP000481360"/>
    </source>
</evidence>
<dbReference type="RefSeq" id="WP_166050673.1">
    <property type="nucleotide sequence ID" value="NZ_JAAMPJ010000008.1"/>
</dbReference>
<organism evidence="2 3">
    <name type="scientific">Lentzea alba</name>
    <dbReference type="NCBI Taxonomy" id="2714351"/>
    <lineage>
        <taxon>Bacteria</taxon>
        <taxon>Bacillati</taxon>
        <taxon>Actinomycetota</taxon>
        <taxon>Actinomycetes</taxon>
        <taxon>Pseudonocardiales</taxon>
        <taxon>Pseudonocardiaceae</taxon>
        <taxon>Lentzea</taxon>
    </lineage>
</organism>
<dbReference type="PANTHER" id="PTHR47559:SF1">
    <property type="entry name" value="OS03G0844900 PROTEIN"/>
    <property type="match status" value="1"/>
</dbReference>
<feature type="domain" description="S1 motif" evidence="1">
    <location>
        <begin position="14"/>
        <end position="88"/>
    </location>
</feature>
<dbReference type="EMBL" id="JAAMPJ010000008">
    <property type="protein sequence ID" value="NGY62845.1"/>
    <property type="molecule type" value="Genomic_DNA"/>
</dbReference>
<sequence>MSAVRNFLKGMRRGSVVSGTVGSIHHFGVFVHLDGEPDPDDPIGFVRVPEITWRHFDEVEEVLATGDRVRGVVIDVDERRRQVCVSLKALQPDPPPVREMTENDVRLEALRRKLLD</sequence>
<dbReference type="GO" id="GO:0003676">
    <property type="term" value="F:nucleic acid binding"/>
    <property type="evidence" value="ECO:0007669"/>
    <property type="project" value="InterPro"/>
</dbReference>
<name>A0A7C9RT90_9PSEU</name>
<dbReference type="Pfam" id="PF00575">
    <property type="entry name" value="S1"/>
    <property type="match status" value="1"/>
</dbReference>
<proteinExistence type="predicted"/>
<dbReference type="Proteomes" id="UP000481360">
    <property type="component" value="Unassembled WGS sequence"/>
</dbReference>
<gene>
    <name evidence="2" type="ORF">G7043_28395</name>
</gene>